<dbReference type="RGD" id="1562550">
    <property type="gene designation" value="Tmem267"/>
</dbReference>
<reference evidence="7" key="1">
    <citation type="submission" date="2024-01" db="EMBL/GenBank/DDBJ databases">
        <title>GRCr8: a new rat reference genome assembly contstructed from accurate long reads and long range scaffolding.</title>
        <authorList>
            <person name="Doris P.A."/>
            <person name="Kalbfleisch T."/>
            <person name="Li K."/>
            <person name="Howe K."/>
            <person name="Wood J."/>
        </authorList>
    </citation>
    <scope>NUCLEOTIDE SEQUENCE [LARGE SCALE GENOMIC DNA]</scope>
    <source>
        <strain evidence="7">Brown Norway</strain>
    </source>
</reference>
<comment type="subcellular location">
    <subcellularLocation>
        <location evidence="1">Membrane</location>
        <topology evidence="1">Multi-pass membrane protein</topology>
    </subcellularLocation>
</comment>
<dbReference type="GeneTree" id="ENSGT00390000003050"/>
<evidence type="ECO:0000313" key="8">
    <source>
        <dbReference type="Proteomes" id="UP000002494"/>
    </source>
</evidence>
<reference evidence="7" key="3">
    <citation type="submission" date="2025-09" db="UniProtKB">
        <authorList>
            <consortium name="Ensembl"/>
        </authorList>
    </citation>
    <scope>IDENTIFICATION</scope>
    <source>
        <strain evidence="7">Brown Norway</strain>
    </source>
</reference>
<keyword evidence="4 6" id="KW-1133">Transmembrane helix</keyword>
<gene>
    <name evidence="7 9" type="primary">Tmem267</name>
</gene>
<dbReference type="GO" id="GO:0016020">
    <property type="term" value="C:membrane"/>
    <property type="evidence" value="ECO:0007669"/>
    <property type="project" value="UniProtKB-SubCell"/>
</dbReference>
<evidence type="ECO:0000256" key="2">
    <source>
        <dbReference type="ARBA" id="ARBA00013977"/>
    </source>
</evidence>
<dbReference type="PANTHER" id="PTHR13628">
    <property type="entry name" value="TRANSMEMBRANE PROTEIN 267"/>
    <property type="match status" value="1"/>
</dbReference>
<dbReference type="AlphaFoldDB" id="A0A8I6AG39"/>
<feature type="transmembrane region" description="Helical" evidence="6">
    <location>
        <begin position="310"/>
        <end position="330"/>
    </location>
</feature>
<accession>A0A8I6AG39</accession>
<feature type="transmembrane region" description="Helical" evidence="6">
    <location>
        <begin position="147"/>
        <end position="165"/>
    </location>
</feature>
<dbReference type="RefSeq" id="XP_006232040.1">
    <property type="nucleotide sequence ID" value="XM_006231978.5"/>
</dbReference>
<keyword evidence="3 6" id="KW-0812">Transmembrane</keyword>
<proteinExistence type="predicted"/>
<reference evidence="7" key="2">
    <citation type="submission" date="2025-08" db="UniProtKB">
        <authorList>
            <consortium name="Ensembl"/>
        </authorList>
    </citation>
    <scope>IDENTIFICATION</scope>
    <source>
        <strain evidence="7">Brown Norway</strain>
    </source>
</reference>
<feature type="transmembrane region" description="Helical" evidence="6">
    <location>
        <begin position="117"/>
        <end position="135"/>
    </location>
</feature>
<dbReference type="PANTHER" id="PTHR13628:SF1">
    <property type="entry name" value="TRANSMEMBRANE PROTEIN 267"/>
    <property type="match status" value="1"/>
</dbReference>
<keyword evidence="5 6" id="KW-0472">Membrane</keyword>
<evidence type="ECO:0000256" key="3">
    <source>
        <dbReference type="ARBA" id="ARBA00022692"/>
    </source>
</evidence>
<evidence type="ECO:0000256" key="6">
    <source>
        <dbReference type="SAM" id="Phobius"/>
    </source>
</evidence>
<keyword evidence="8" id="KW-1185">Reference proteome</keyword>
<evidence type="ECO:0000313" key="9">
    <source>
        <dbReference type="RGD" id="1562550"/>
    </source>
</evidence>
<sequence>MRTKQRNRQDIFHLCLRLWRRVELTAAISSSGEGPALLREDPASLRLRGLGGLGRSGQPALVSLWCGQGAEPCWLARGPRSALGKTELQQAGRTGTDGPWCVQREAGAGMQGMQTRIACWFLMSFTLVTQFMMASKVEKTHALPPCYSTESLISSLGLGIFCLIADRLLRFSIIQQSDWLRALSDNVVHGVIGMWSWAVVIGIRKKSDFAEVLLAGFLASVIDVDHFFMARSLSLQAALTLQRRPFLHCSTVIPITVLSVKLAMHLFKLRDSWRFLPWMIFISWTSHHIRDGIRHGLWICPFGKTPPLPFWFYVISTLSLPHTCSFLMYLTGTRETMSSKHEMRIDV</sequence>
<dbReference type="Ensembl" id="ENSRNOT00000095967.2">
    <property type="protein sequence ID" value="ENSRNOP00000091745.2"/>
    <property type="gene ID" value="ENSRNOG00000064070.2"/>
</dbReference>
<dbReference type="CTD" id="64417"/>
<feature type="transmembrane region" description="Helical" evidence="6">
    <location>
        <begin position="249"/>
        <end position="267"/>
    </location>
</feature>
<protein>
    <recommendedName>
        <fullName evidence="2">Transmembrane protein 267</fullName>
    </recommendedName>
</protein>
<evidence type="ECO:0000256" key="5">
    <source>
        <dbReference type="ARBA" id="ARBA00023136"/>
    </source>
</evidence>
<evidence type="ECO:0000256" key="4">
    <source>
        <dbReference type="ARBA" id="ARBA00022989"/>
    </source>
</evidence>
<name>A0A8I6AG39_RAT</name>
<dbReference type="AGR" id="RGD:1562550"/>
<dbReference type="GeneID" id="499532"/>
<dbReference type="OMA" id="FYICTAC"/>
<dbReference type="InterPro" id="IPR026572">
    <property type="entry name" value="TMEM267"/>
</dbReference>
<evidence type="ECO:0000256" key="1">
    <source>
        <dbReference type="ARBA" id="ARBA00004141"/>
    </source>
</evidence>
<evidence type="ECO:0000313" key="7">
    <source>
        <dbReference type="Ensembl" id="ENSRNOP00000091745.2"/>
    </source>
</evidence>
<dbReference type="Proteomes" id="UP000002494">
    <property type="component" value="Chromosome 2"/>
</dbReference>
<organism evidence="7 8">
    <name type="scientific">Rattus norvegicus</name>
    <name type="common">Rat</name>
    <dbReference type="NCBI Taxonomy" id="10116"/>
    <lineage>
        <taxon>Eukaryota</taxon>
        <taxon>Metazoa</taxon>
        <taxon>Chordata</taxon>
        <taxon>Craniata</taxon>
        <taxon>Vertebrata</taxon>
        <taxon>Euteleostomi</taxon>
        <taxon>Mammalia</taxon>
        <taxon>Eutheria</taxon>
        <taxon>Euarchontoglires</taxon>
        <taxon>Glires</taxon>
        <taxon>Rodentia</taxon>
        <taxon>Myomorpha</taxon>
        <taxon>Muroidea</taxon>
        <taxon>Muridae</taxon>
        <taxon>Murinae</taxon>
        <taxon>Rattus</taxon>
    </lineage>
</organism>